<keyword evidence="6" id="KW-0408">Iron</keyword>
<dbReference type="SUPFAM" id="SSF48264">
    <property type="entry name" value="Cytochrome P450"/>
    <property type="match status" value="1"/>
</dbReference>
<evidence type="ECO:0000256" key="6">
    <source>
        <dbReference type="ARBA" id="ARBA00023004"/>
    </source>
</evidence>
<dbReference type="PANTHER" id="PTHR24287:SF1">
    <property type="entry name" value="P450, PUTATIVE (EUROFUNG)-RELATED"/>
    <property type="match status" value="1"/>
</dbReference>
<evidence type="ECO:0000256" key="5">
    <source>
        <dbReference type="ARBA" id="ARBA00023002"/>
    </source>
</evidence>
<keyword evidence="4" id="KW-0479">Metal-binding</keyword>
<keyword evidence="5" id="KW-0560">Oxidoreductase</keyword>
<sequence length="371" mass="41507">MLSTIMAQSPWRIFAVGVVVMLILARVRRHLEVRAFKKAHGCEPPIRAPQKERIIGWSAYQHLQKTRREHVSLHQTFRRAMEIGRTNTAVVMGQEIISTCDPENIKTVLATNFKDYGIGPRMHAMGPLLGKGIFTTDDEQWQHSRALIRPSFTRTQVADLSSLENHVQALISCVPAKDGVVVDLQPLFFNLTIDSATDFLLGQSVSCQGSAVGSPAWEFSEAFDHAEQVLHKRGELGALAWLIRDAKFEPACKVVHNFTDKYIREALKGDTKAGRYNLLAELAGACDDPIQIRNELLNVLLAARDTTAGLLSSVFYLLARNPDAWNKLSQEVGQLDGKAPDYKFLKEMPYLKSVLNESKRAQPQHTPLVKE</sequence>
<dbReference type="GO" id="GO:0020037">
    <property type="term" value="F:heme binding"/>
    <property type="evidence" value="ECO:0007669"/>
    <property type="project" value="InterPro"/>
</dbReference>
<keyword evidence="3" id="KW-0349">Heme</keyword>
<comment type="similarity">
    <text evidence="2">Belongs to the cytochrome P450 family.</text>
</comment>
<keyword evidence="7" id="KW-0503">Monooxygenase</keyword>
<dbReference type="PANTHER" id="PTHR24287">
    <property type="entry name" value="P450, PUTATIVE (EUROFUNG)-RELATED"/>
    <property type="match status" value="1"/>
</dbReference>
<evidence type="ECO:0000256" key="4">
    <source>
        <dbReference type="ARBA" id="ARBA00022723"/>
    </source>
</evidence>
<gene>
    <name evidence="8" type="ORF">N7494_010544</name>
</gene>
<protein>
    <submittedName>
        <fullName evidence="8">N-alkane-inducible cytochrome P450</fullName>
    </submittedName>
</protein>
<dbReference type="InterPro" id="IPR036396">
    <property type="entry name" value="Cyt_P450_sf"/>
</dbReference>
<name>A0AAD6G9V4_9EURO</name>
<dbReference type="PRINTS" id="PR01239">
    <property type="entry name" value="EP450IICYP52"/>
</dbReference>
<keyword evidence="9" id="KW-1185">Reference proteome</keyword>
<evidence type="ECO:0000256" key="1">
    <source>
        <dbReference type="ARBA" id="ARBA00001971"/>
    </source>
</evidence>
<reference evidence="8 9" key="1">
    <citation type="journal article" date="2023" name="IMA Fungus">
        <title>Comparative genomic study of the Penicillium genus elucidates a diverse pangenome and 15 lateral gene transfer events.</title>
        <authorList>
            <person name="Petersen C."/>
            <person name="Sorensen T."/>
            <person name="Nielsen M.R."/>
            <person name="Sondergaard T.E."/>
            <person name="Sorensen J.L."/>
            <person name="Fitzpatrick D.A."/>
            <person name="Frisvad J.C."/>
            <person name="Nielsen K.L."/>
        </authorList>
    </citation>
    <scope>NUCLEOTIDE SEQUENCE [LARGE SCALE GENOMIC DNA]</scope>
    <source>
        <strain evidence="8 9">IBT 35679</strain>
    </source>
</reference>
<dbReference type="GO" id="GO:0043386">
    <property type="term" value="P:mycotoxin biosynthetic process"/>
    <property type="evidence" value="ECO:0007669"/>
    <property type="project" value="UniProtKB-ARBA"/>
</dbReference>
<dbReference type="Gene3D" id="1.10.630.10">
    <property type="entry name" value="Cytochrome P450"/>
    <property type="match status" value="1"/>
</dbReference>
<proteinExistence type="inferred from homology"/>
<dbReference type="Proteomes" id="UP001220324">
    <property type="component" value="Unassembled WGS sequence"/>
</dbReference>
<organism evidence="8 9">
    <name type="scientific">Penicillium frequentans</name>
    <dbReference type="NCBI Taxonomy" id="3151616"/>
    <lineage>
        <taxon>Eukaryota</taxon>
        <taxon>Fungi</taxon>
        <taxon>Dikarya</taxon>
        <taxon>Ascomycota</taxon>
        <taxon>Pezizomycotina</taxon>
        <taxon>Eurotiomycetes</taxon>
        <taxon>Eurotiomycetidae</taxon>
        <taxon>Eurotiales</taxon>
        <taxon>Aspergillaceae</taxon>
        <taxon>Penicillium</taxon>
    </lineage>
</organism>
<dbReference type="InterPro" id="IPR001128">
    <property type="entry name" value="Cyt_P450"/>
</dbReference>
<evidence type="ECO:0000313" key="8">
    <source>
        <dbReference type="EMBL" id="KAJ5523894.1"/>
    </source>
</evidence>
<evidence type="ECO:0000256" key="7">
    <source>
        <dbReference type="ARBA" id="ARBA00023033"/>
    </source>
</evidence>
<dbReference type="InterPro" id="IPR047146">
    <property type="entry name" value="Cyt_P450_E_CYP52_fungi"/>
</dbReference>
<evidence type="ECO:0000256" key="3">
    <source>
        <dbReference type="ARBA" id="ARBA00022617"/>
    </source>
</evidence>
<comment type="cofactor">
    <cofactor evidence="1">
        <name>heme</name>
        <dbReference type="ChEBI" id="CHEBI:30413"/>
    </cofactor>
</comment>
<accession>A0AAD6G9V4</accession>
<evidence type="ECO:0000313" key="9">
    <source>
        <dbReference type="Proteomes" id="UP001220324"/>
    </source>
</evidence>
<dbReference type="GO" id="GO:0016712">
    <property type="term" value="F:oxidoreductase activity, acting on paired donors, with incorporation or reduction of molecular oxygen, reduced flavin or flavoprotein as one donor, and incorporation of one atom of oxygen"/>
    <property type="evidence" value="ECO:0007669"/>
    <property type="project" value="InterPro"/>
</dbReference>
<comment type="caution">
    <text evidence="8">The sequence shown here is derived from an EMBL/GenBank/DDBJ whole genome shotgun (WGS) entry which is preliminary data.</text>
</comment>
<dbReference type="Pfam" id="PF00067">
    <property type="entry name" value="p450"/>
    <property type="match status" value="1"/>
</dbReference>
<dbReference type="AlphaFoldDB" id="A0AAD6G9V4"/>
<evidence type="ECO:0000256" key="2">
    <source>
        <dbReference type="ARBA" id="ARBA00010617"/>
    </source>
</evidence>
<dbReference type="InterPro" id="IPR002974">
    <property type="entry name" value="Cyt_P450_E_CYP52_ascomycetes"/>
</dbReference>
<dbReference type="GO" id="GO:0005506">
    <property type="term" value="F:iron ion binding"/>
    <property type="evidence" value="ECO:0007669"/>
    <property type="project" value="InterPro"/>
</dbReference>
<dbReference type="EMBL" id="JAQIZZ010000008">
    <property type="protein sequence ID" value="KAJ5523894.1"/>
    <property type="molecule type" value="Genomic_DNA"/>
</dbReference>